<accession>A0A8J3S0L1</accession>
<proteinExistence type="predicted"/>
<feature type="region of interest" description="Disordered" evidence="7">
    <location>
        <begin position="1"/>
        <end position="20"/>
    </location>
</feature>
<feature type="domain" description="Histidine kinase" evidence="8">
    <location>
        <begin position="145"/>
        <end position="383"/>
    </location>
</feature>
<name>A0A8J3S0L1_9ACTN</name>
<feature type="compositionally biased region" description="Low complexity" evidence="7">
    <location>
        <begin position="307"/>
        <end position="320"/>
    </location>
</feature>
<comment type="subcellular location">
    <subcellularLocation>
        <location evidence="2">Cell membrane</location>
    </subcellularLocation>
</comment>
<organism evidence="9 10">
    <name type="scientific">Planobispora longispora</name>
    <dbReference type="NCBI Taxonomy" id="28887"/>
    <lineage>
        <taxon>Bacteria</taxon>
        <taxon>Bacillati</taxon>
        <taxon>Actinomycetota</taxon>
        <taxon>Actinomycetes</taxon>
        <taxon>Streptosporangiales</taxon>
        <taxon>Streptosporangiaceae</taxon>
        <taxon>Planobispora</taxon>
    </lineage>
</organism>
<dbReference type="Proteomes" id="UP000616724">
    <property type="component" value="Unassembled WGS sequence"/>
</dbReference>
<feature type="region of interest" description="Disordered" evidence="7">
    <location>
        <begin position="300"/>
        <end position="347"/>
    </location>
</feature>
<evidence type="ECO:0000256" key="4">
    <source>
        <dbReference type="ARBA" id="ARBA00022679"/>
    </source>
</evidence>
<dbReference type="InterPro" id="IPR036890">
    <property type="entry name" value="HATPase_C_sf"/>
</dbReference>
<evidence type="ECO:0000259" key="8">
    <source>
        <dbReference type="PROSITE" id="PS50109"/>
    </source>
</evidence>
<dbReference type="EMBL" id="BOOH01000078">
    <property type="protein sequence ID" value="GIH81463.1"/>
    <property type="molecule type" value="Genomic_DNA"/>
</dbReference>
<keyword evidence="6" id="KW-0902">Two-component regulatory system</keyword>
<protein>
    <recommendedName>
        <fullName evidence="3">histidine kinase</fullName>
        <ecNumber evidence="3">2.7.13.3</ecNumber>
    </recommendedName>
</protein>
<reference evidence="9 10" key="1">
    <citation type="submission" date="2021-01" db="EMBL/GenBank/DDBJ databases">
        <title>Whole genome shotgun sequence of Planobispora longispora NBRC 13918.</title>
        <authorList>
            <person name="Komaki H."/>
            <person name="Tamura T."/>
        </authorList>
    </citation>
    <scope>NUCLEOTIDE SEQUENCE [LARGE SCALE GENOMIC DNA]</scope>
    <source>
        <strain evidence="9 10">NBRC 13918</strain>
    </source>
</reference>
<dbReference type="InterPro" id="IPR003661">
    <property type="entry name" value="HisK_dim/P_dom"/>
</dbReference>
<dbReference type="InterPro" id="IPR050736">
    <property type="entry name" value="Sensor_HK_Regulatory"/>
</dbReference>
<evidence type="ECO:0000256" key="5">
    <source>
        <dbReference type="ARBA" id="ARBA00022777"/>
    </source>
</evidence>
<keyword evidence="4" id="KW-0808">Transferase</keyword>
<evidence type="ECO:0000256" key="2">
    <source>
        <dbReference type="ARBA" id="ARBA00004236"/>
    </source>
</evidence>
<dbReference type="PANTHER" id="PTHR43711">
    <property type="entry name" value="TWO-COMPONENT HISTIDINE KINASE"/>
    <property type="match status" value="1"/>
</dbReference>
<evidence type="ECO:0000256" key="6">
    <source>
        <dbReference type="ARBA" id="ARBA00023012"/>
    </source>
</evidence>
<evidence type="ECO:0000313" key="9">
    <source>
        <dbReference type="EMBL" id="GIH81463.1"/>
    </source>
</evidence>
<comment type="caution">
    <text evidence="9">The sequence shown here is derived from an EMBL/GenBank/DDBJ whole genome shotgun (WGS) entry which is preliminary data.</text>
</comment>
<dbReference type="InterPro" id="IPR036097">
    <property type="entry name" value="HisK_dim/P_sf"/>
</dbReference>
<dbReference type="SUPFAM" id="SSF55874">
    <property type="entry name" value="ATPase domain of HSP90 chaperone/DNA topoisomerase II/histidine kinase"/>
    <property type="match status" value="1"/>
</dbReference>
<dbReference type="SUPFAM" id="SSF47384">
    <property type="entry name" value="Homodimeric domain of signal transducing histidine kinase"/>
    <property type="match status" value="1"/>
</dbReference>
<evidence type="ECO:0000313" key="10">
    <source>
        <dbReference type="Proteomes" id="UP000616724"/>
    </source>
</evidence>
<dbReference type="GO" id="GO:0005886">
    <property type="term" value="C:plasma membrane"/>
    <property type="evidence" value="ECO:0007669"/>
    <property type="project" value="UniProtKB-SubCell"/>
</dbReference>
<dbReference type="Gene3D" id="3.30.565.10">
    <property type="entry name" value="Histidine kinase-like ATPase, C-terminal domain"/>
    <property type="match status" value="1"/>
</dbReference>
<keyword evidence="10" id="KW-1185">Reference proteome</keyword>
<dbReference type="PROSITE" id="PS50109">
    <property type="entry name" value="HIS_KIN"/>
    <property type="match status" value="1"/>
</dbReference>
<sequence>MGGSMLNSGDRLDQTASYLPDPANTTQAILGLLSERLRGGSDSDGARTESTLVAGLRSVPGVLQAELRPADSTPPSGGELLWPAGPGRLLAVTLRDGYNSHGVPEALACLAATLDVTWRRDAEAHTGPLSRDTALATAKTEFIATVIHDLATPITPILAYAGLLADPDTGPLTTDQREFVKVIERNAMRLSELLNDLPLLVDPSSPELELRRERVDPMELVRDIVGQFRPGAVHAGITMRFHARPGPALACNSIRIRRMLDILLTTAITRSAPGDTVDVEARPTVDGWQIEIACLASEGAGEGAGAPAGQDGAPAAQGGEAADRGGEPPPPLTAGRREPVTREDSWPRIGMARAIAGMHDGTLHITDEGTGGSVIRVELPWEPARDRGEDG</sequence>
<evidence type="ECO:0000256" key="3">
    <source>
        <dbReference type="ARBA" id="ARBA00012438"/>
    </source>
</evidence>
<dbReference type="AlphaFoldDB" id="A0A8J3S0L1"/>
<evidence type="ECO:0000256" key="1">
    <source>
        <dbReference type="ARBA" id="ARBA00000085"/>
    </source>
</evidence>
<dbReference type="PANTHER" id="PTHR43711:SF31">
    <property type="entry name" value="HISTIDINE KINASE"/>
    <property type="match status" value="1"/>
</dbReference>
<dbReference type="EC" id="2.7.13.3" evidence="3"/>
<keyword evidence="5" id="KW-0418">Kinase</keyword>
<feature type="compositionally biased region" description="Basic and acidic residues" evidence="7">
    <location>
        <begin position="335"/>
        <end position="346"/>
    </location>
</feature>
<dbReference type="Pfam" id="PF00512">
    <property type="entry name" value="HisKA"/>
    <property type="match status" value="1"/>
</dbReference>
<dbReference type="SMART" id="SM00388">
    <property type="entry name" value="HisKA"/>
    <property type="match status" value="1"/>
</dbReference>
<dbReference type="CDD" id="cd00082">
    <property type="entry name" value="HisKA"/>
    <property type="match status" value="1"/>
</dbReference>
<dbReference type="GO" id="GO:0000155">
    <property type="term" value="F:phosphorelay sensor kinase activity"/>
    <property type="evidence" value="ECO:0007669"/>
    <property type="project" value="InterPro"/>
</dbReference>
<dbReference type="Gene3D" id="1.10.287.130">
    <property type="match status" value="1"/>
</dbReference>
<comment type="catalytic activity">
    <reaction evidence="1">
        <text>ATP + protein L-histidine = ADP + protein N-phospho-L-histidine.</text>
        <dbReference type="EC" id="2.7.13.3"/>
    </reaction>
</comment>
<gene>
    <name evidence="9" type="ORF">Plo01_78920</name>
</gene>
<dbReference type="InterPro" id="IPR005467">
    <property type="entry name" value="His_kinase_dom"/>
</dbReference>
<evidence type="ECO:0000256" key="7">
    <source>
        <dbReference type="SAM" id="MobiDB-lite"/>
    </source>
</evidence>